<dbReference type="InterPro" id="IPR007848">
    <property type="entry name" value="Small_mtfrase_dom"/>
</dbReference>
<organism evidence="4 5">
    <name type="scientific">Massilimicrobiota timonensis</name>
    <dbReference type="NCBI Taxonomy" id="1776392"/>
    <lineage>
        <taxon>Bacteria</taxon>
        <taxon>Bacillati</taxon>
        <taxon>Bacillota</taxon>
        <taxon>Erysipelotrichia</taxon>
        <taxon>Erysipelotrichales</taxon>
        <taxon>Erysipelotrichaceae</taxon>
        <taxon>Massilimicrobiota</taxon>
    </lineage>
</organism>
<gene>
    <name evidence="4" type="ORF">B5E75_04520</name>
</gene>
<dbReference type="GO" id="GO:0032259">
    <property type="term" value="P:methylation"/>
    <property type="evidence" value="ECO:0007669"/>
    <property type="project" value="UniProtKB-KW"/>
</dbReference>
<evidence type="ECO:0000256" key="2">
    <source>
        <dbReference type="ARBA" id="ARBA00022679"/>
    </source>
</evidence>
<name>A0A1Y4SYS3_9FIRM</name>
<dbReference type="Proteomes" id="UP000195305">
    <property type="component" value="Unassembled WGS sequence"/>
</dbReference>
<dbReference type="CDD" id="cd02440">
    <property type="entry name" value="AdoMet_MTases"/>
    <property type="match status" value="1"/>
</dbReference>
<dbReference type="PANTHER" id="PTHR47816">
    <property type="entry name" value="RIBOSOMAL RNA SMALL SUBUNIT METHYLTRANSFERASE C"/>
    <property type="match status" value="1"/>
</dbReference>
<dbReference type="Gene3D" id="3.40.50.150">
    <property type="entry name" value="Vaccinia Virus protein VP39"/>
    <property type="match status" value="1"/>
</dbReference>
<accession>A0A1Y4SYS3</accession>
<dbReference type="RefSeq" id="WP_087357597.1">
    <property type="nucleotide sequence ID" value="NZ_AP031415.1"/>
</dbReference>
<dbReference type="AlphaFoldDB" id="A0A1Y4SYS3"/>
<proteinExistence type="predicted"/>
<dbReference type="SUPFAM" id="SSF53335">
    <property type="entry name" value="S-adenosyl-L-methionine-dependent methyltransferases"/>
    <property type="match status" value="1"/>
</dbReference>
<reference evidence="4 5" key="1">
    <citation type="journal article" date="2018" name="BMC Genomics">
        <title>Whole genome sequencing and function prediction of 133 gut anaerobes isolated from chicken caecum in pure cultures.</title>
        <authorList>
            <person name="Medvecky M."/>
            <person name="Cejkova D."/>
            <person name="Polansky O."/>
            <person name="Karasova D."/>
            <person name="Kubasova T."/>
            <person name="Cizek A."/>
            <person name="Rychlik I."/>
        </authorList>
    </citation>
    <scope>NUCLEOTIDE SEQUENCE [LARGE SCALE GENOMIC DNA]</scope>
    <source>
        <strain evidence="4 5">An13</strain>
    </source>
</reference>
<keyword evidence="2 4" id="KW-0808">Transferase</keyword>
<dbReference type="InterPro" id="IPR029063">
    <property type="entry name" value="SAM-dependent_MTases_sf"/>
</dbReference>
<dbReference type="InterPro" id="IPR046977">
    <property type="entry name" value="RsmC/RlmG"/>
</dbReference>
<evidence type="ECO:0000313" key="4">
    <source>
        <dbReference type="EMBL" id="OUQ35096.1"/>
    </source>
</evidence>
<dbReference type="Pfam" id="PF05175">
    <property type="entry name" value="MTS"/>
    <property type="match status" value="1"/>
</dbReference>
<evidence type="ECO:0000256" key="1">
    <source>
        <dbReference type="ARBA" id="ARBA00022603"/>
    </source>
</evidence>
<evidence type="ECO:0000313" key="5">
    <source>
        <dbReference type="Proteomes" id="UP000195305"/>
    </source>
</evidence>
<dbReference type="EMBL" id="NFLJ01000010">
    <property type="protein sequence ID" value="OUQ35096.1"/>
    <property type="molecule type" value="Genomic_DNA"/>
</dbReference>
<dbReference type="GO" id="GO:0008757">
    <property type="term" value="F:S-adenosylmethionine-dependent methyltransferase activity"/>
    <property type="evidence" value="ECO:0007669"/>
    <property type="project" value="InterPro"/>
</dbReference>
<dbReference type="OrthoDB" id="9764961at2"/>
<keyword evidence="5" id="KW-1185">Reference proteome</keyword>
<keyword evidence="1 4" id="KW-0489">Methyltransferase</keyword>
<dbReference type="PANTHER" id="PTHR47816:SF4">
    <property type="entry name" value="RIBOSOMAL RNA SMALL SUBUNIT METHYLTRANSFERASE C"/>
    <property type="match status" value="1"/>
</dbReference>
<sequence>MAHYYTNNTDLKSQKKYITFQYRNQDLTFVSDIGVFSKEYIDYGSRVLLESIHLLPSQKSLLDVGCGYGTLGLSLKKVYSWLKVEMVDVNERALNLAKESACYNQLEDVTIYKSSVYENVKGTFDVIVSNPPIRAGKTIVFEILEKAYHHLNDSGTLFVVIQKKQGAPSAKKKMEDVFGNCEIIKRDKGYFVLKSVK</sequence>
<feature type="domain" description="Methyltransferase small" evidence="3">
    <location>
        <begin position="27"/>
        <end position="194"/>
    </location>
</feature>
<protein>
    <submittedName>
        <fullName evidence="4">16S rRNA methyltransferase</fullName>
    </submittedName>
</protein>
<comment type="caution">
    <text evidence="4">The sequence shown here is derived from an EMBL/GenBank/DDBJ whole genome shotgun (WGS) entry which is preliminary data.</text>
</comment>
<evidence type="ECO:0000259" key="3">
    <source>
        <dbReference type="Pfam" id="PF05175"/>
    </source>
</evidence>